<evidence type="ECO:0000313" key="2">
    <source>
        <dbReference type="EMBL" id="QLG28325.1"/>
    </source>
</evidence>
<organism evidence="2 3">
    <name type="scientific">Halorarum halophilum</name>
    <dbReference type="NCBI Taxonomy" id="2743090"/>
    <lineage>
        <taxon>Archaea</taxon>
        <taxon>Methanobacteriati</taxon>
        <taxon>Methanobacteriota</taxon>
        <taxon>Stenosarchaea group</taxon>
        <taxon>Halobacteria</taxon>
        <taxon>Halobacteriales</taxon>
        <taxon>Haloferacaceae</taxon>
        <taxon>Halorarum</taxon>
    </lineage>
</organism>
<dbReference type="EMBL" id="CP058529">
    <property type="protein sequence ID" value="QLG28325.1"/>
    <property type="molecule type" value="Genomic_DNA"/>
</dbReference>
<evidence type="ECO:0000313" key="3">
    <source>
        <dbReference type="Proteomes" id="UP000509750"/>
    </source>
</evidence>
<protein>
    <recommendedName>
        <fullName evidence="1">Halobacterial output domain-containing protein</fullName>
    </recommendedName>
</protein>
<reference evidence="2 3" key="1">
    <citation type="submission" date="2020-07" db="EMBL/GenBank/DDBJ databases">
        <title>Gai3-2, isolated from salt lake.</title>
        <authorList>
            <person name="Cui H."/>
            <person name="Shi X."/>
        </authorList>
    </citation>
    <scope>NUCLEOTIDE SEQUENCE [LARGE SCALE GENOMIC DNA]</scope>
    <source>
        <strain evidence="2 3">Gai3-2</strain>
    </source>
</reference>
<accession>A0A7D5GCM0</accession>
<dbReference type="InterPro" id="IPR040624">
    <property type="entry name" value="HalOD1"/>
</dbReference>
<dbReference type="KEGG" id="halg:HUG10_12560"/>
<name>A0A7D5GCM0_9EURY</name>
<gene>
    <name evidence="2" type="ORF">HUG10_12560</name>
</gene>
<dbReference type="Proteomes" id="UP000509750">
    <property type="component" value="Chromosome"/>
</dbReference>
<sequence length="87" mass="9534">MRTQARFSTEGHPDEILHTVLTALSAAENVGVASLDLPLFDVIDSGALEQLLGNADRRISVTFPYEQWVVKAHGDGAVEVRENTETR</sequence>
<proteinExistence type="predicted"/>
<feature type="domain" description="Halobacterial output" evidence="1">
    <location>
        <begin position="14"/>
        <end position="81"/>
    </location>
</feature>
<dbReference type="OrthoDB" id="199137at2157"/>
<dbReference type="GeneID" id="56029679"/>
<dbReference type="Pfam" id="PF18545">
    <property type="entry name" value="HalOD1"/>
    <property type="match status" value="1"/>
</dbReference>
<dbReference type="RefSeq" id="WP_179169900.1">
    <property type="nucleotide sequence ID" value="NZ_CP058529.1"/>
</dbReference>
<keyword evidence="3" id="KW-1185">Reference proteome</keyword>
<dbReference type="AlphaFoldDB" id="A0A7D5GCM0"/>
<evidence type="ECO:0000259" key="1">
    <source>
        <dbReference type="Pfam" id="PF18545"/>
    </source>
</evidence>